<keyword evidence="4" id="KW-0540">Nuclease</keyword>
<reference evidence="11 16" key="1">
    <citation type="submission" date="2018-09" db="EMBL/GenBank/DDBJ databases">
        <title>A high-quality reference genome of wild soybean provides a powerful tool to mine soybean genomes.</title>
        <authorList>
            <person name="Xie M."/>
            <person name="Chung C.Y.L."/>
            <person name="Li M.-W."/>
            <person name="Wong F.-L."/>
            <person name="Chan T.-F."/>
            <person name="Lam H.-M."/>
        </authorList>
    </citation>
    <scope>NUCLEOTIDE SEQUENCE [LARGE SCALE GENOMIC DNA]</scope>
    <source>
        <strain evidence="16">cv. W05</strain>
        <tissue evidence="11">Hypocotyl of etiolated seedlings</tissue>
    </source>
</reference>
<name>A0A445JZP3_GLYSO</name>
<evidence type="ECO:0000256" key="5">
    <source>
        <dbReference type="ARBA" id="ARBA00022723"/>
    </source>
</evidence>
<feature type="chain" id="PRO_5033432025" evidence="9">
    <location>
        <begin position="28"/>
        <end position="416"/>
    </location>
</feature>
<evidence type="ECO:0000313" key="12">
    <source>
        <dbReference type="EMBL" id="RZC03988.1"/>
    </source>
</evidence>
<accession>A0A445JZP3</accession>
<dbReference type="GO" id="GO:0005634">
    <property type="term" value="C:nucleus"/>
    <property type="evidence" value="ECO:0007669"/>
    <property type="project" value="UniProtKB-SubCell"/>
</dbReference>
<keyword evidence="9" id="KW-0732">Signal</keyword>
<keyword evidence="5" id="KW-0479">Metal-binding</keyword>
<comment type="similarity">
    <text evidence="3">Belongs to the HARBI1 family.</text>
</comment>
<dbReference type="PANTHER" id="PTHR22930">
    <property type="match status" value="1"/>
</dbReference>
<evidence type="ECO:0000256" key="8">
    <source>
        <dbReference type="SAM" id="MobiDB-lite"/>
    </source>
</evidence>
<organism evidence="11 16">
    <name type="scientific">Glycine soja</name>
    <name type="common">Wild soybean</name>
    <dbReference type="NCBI Taxonomy" id="3848"/>
    <lineage>
        <taxon>Eukaryota</taxon>
        <taxon>Viridiplantae</taxon>
        <taxon>Streptophyta</taxon>
        <taxon>Embryophyta</taxon>
        <taxon>Tracheophyta</taxon>
        <taxon>Spermatophyta</taxon>
        <taxon>Magnoliopsida</taxon>
        <taxon>eudicotyledons</taxon>
        <taxon>Gunneridae</taxon>
        <taxon>Pentapetalae</taxon>
        <taxon>rosids</taxon>
        <taxon>fabids</taxon>
        <taxon>Fabales</taxon>
        <taxon>Fabaceae</taxon>
        <taxon>Papilionoideae</taxon>
        <taxon>50 kb inversion clade</taxon>
        <taxon>NPAAA clade</taxon>
        <taxon>indigoferoid/millettioid clade</taxon>
        <taxon>Phaseoleae</taxon>
        <taxon>Glycine</taxon>
        <taxon>Glycine subgen. Soja</taxon>
    </lineage>
</organism>
<dbReference type="EMBL" id="QZWG01000007">
    <property type="protein sequence ID" value="RZC03991.1"/>
    <property type="molecule type" value="Genomic_DNA"/>
</dbReference>
<comment type="subcellular location">
    <subcellularLocation>
        <location evidence="2">Nucleus</location>
    </subcellularLocation>
</comment>
<dbReference type="GO" id="GO:0046872">
    <property type="term" value="F:metal ion binding"/>
    <property type="evidence" value="ECO:0007669"/>
    <property type="project" value="UniProtKB-KW"/>
</dbReference>
<dbReference type="AlphaFoldDB" id="A0A445JZP3"/>
<dbReference type="EMBL" id="QZWG01000007">
    <property type="protein sequence ID" value="RZC03987.1"/>
    <property type="molecule type" value="Genomic_DNA"/>
</dbReference>
<dbReference type="GO" id="GO:0004518">
    <property type="term" value="F:nuclease activity"/>
    <property type="evidence" value="ECO:0007669"/>
    <property type="project" value="UniProtKB-KW"/>
</dbReference>
<evidence type="ECO:0000313" key="13">
    <source>
        <dbReference type="EMBL" id="RZC03989.1"/>
    </source>
</evidence>
<dbReference type="Proteomes" id="UP000289340">
    <property type="component" value="Chromosome 7"/>
</dbReference>
<protein>
    <submittedName>
        <fullName evidence="11">Protein ALP1-like isoform A</fullName>
    </submittedName>
    <submittedName>
        <fullName evidence="12">Protein ALP1-like isoform B</fullName>
    </submittedName>
    <submittedName>
        <fullName evidence="13">Protein ALP1-like isoform C</fullName>
    </submittedName>
    <submittedName>
        <fullName evidence="14">Protein ALP1-like isoform D</fullName>
    </submittedName>
    <submittedName>
        <fullName evidence="15">Protein ALP1-like isoform E</fullName>
    </submittedName>
</protein>
<feature type="region of interest" description="Disordered" evidence="8">
    <location>
        <begin position="59"/>
        <end position="79"/>
    </location>
</feature>
<evidence type="ECO:0000256" key="9">
    <source>
        <dbReference type="SAM" id="SignalP"/>
    </source>
</evidence>
<keyword evidence="7" id="KW-0539">Nucleus</keyword>
<dbReference type="PANTHER" id="PTHR22930:SF190">
    <property type="entry name" value="OS06G0164500 PROTEIN"/>
    <property type="match status" value="1"/>
</dbReference>
<dbReference type="EMBL" id="QZWG01000007">
    <property type="protein sequence ID" value="RZC03989.1"/>
    <property type="molecule type" value="Genomic_DNA"/>
</dbReference>
<feature type="compositionally biased region" description="Basic residues" evidence="8">
    <location>
        <begin position="60"/>
        <end position="70"/>
    </location>
</feature>
<evidence type="ECO:0000256" key="4">
    <source>
        <dbReference type="ARBA" id="ARBA00022722"/>
    </source>
</evidence>
<evidence type="ECO:0000256" key="2">
    <source>
        <dbReference type="ARBA" id="ARBA00004123"/>
    </source>
</evidence>
<proteinExistence type="inferred from homology"/>
<comment type="caution">
    <text evidence="11">The sequence shown here is derived from an EMBL/GenBank/DDBJ whole genome shotgun (WGS) entry which is preliminary data.</text>
</comment>
<evidence type="ECO:0000256" key="3">
    <source>
        <dbReference type="ARBA" id="ARBA00006958"/>
    </source>
</evidence>
<feature type="domain" description="DDE Tnp4" evidence="10">
    <location>
        <begin position="228"/>
        <end position="356"/>
    </location>
</feature>
<gene>
    <name evidence="11" type="ORF">D0Y65_018569</name>
</gene>
<evidence type="ECO:0000313" key="11">
    <source>
        <dbReference type="EMBL" id="RZC03987.1"/>
    </source>
</evidence>
<dbReference type="EMBL" id="QZWG01000007">
    <property type="protein sequence ID" value="RZC03988.1"/>
    <property type="molecule type" value="Genomic_DNA"/>
</dbReference>
<evidence type="ECO:0000259" key="10">
    <source>
        <dbReference type="Pfam" id="PF13359"/>
    </source>
</evidence>
<evidence type="ECO:0000313" key="16">
    <source>
        <dbReference type="Proteomes" id="UP000289340"/>
    </source>
</evidence>
<keyword evidence="6" id="KW-0378">Hydrolase</keyword>
<evidence type="ECO:0000256" key="7">
    <source>
        <dbReference type="ARBA" id="ARBA00023242"/>
    </source>
</evidence>
<evidence type="ECO:0000256" key="6">
    <source>
        <dbReference type="ARBA" id="ARBA00022801"/>
    </source>
</evidence>
<comment type="cofactor">
    <cofactor evidence="1">
        <name>a divalent metal cation</name>
        <dbReference type="ChEBI" id="CHEBI:60240"/>
    </cofactor>
</comment>
<sequence length="416" mass="45457">MESRKLATILSSLISQLLLLLLHNIFPFPPNSVPPNNSTDSILPLLLFSHQLAATLSLSPKHRKNKRKRDFQHPNPLTRTPDSFRNTFLMSSSSFEWLSGLLEPLLECRDPAPLFHSLHLSSGARLAIGLSRLAEGQDYQQISARFAVSDPVAKFCVKQLCRVLCTNFRFWVSFPSPSDLPSISQSFQSLSGLPNCCGAVLCTRFNIVVNANSTTTTTTTNDKVSVSQVAAQIVVDSSSRILTIAAGFLGHKSDSQILQASTLYNDIQQGTLLNAPCNQFLIGDSEYPLLPWLMVPYANPAPASAEENFNSAHEIMRLPALRAAASLRNWGVLSRPVCEELKTAVAYIGACSILHNSLLMREDFSALASEFEDCNQGCYGEPCNAMLDGEAVSSKALALRDNLAAVAKKIRDSKNS</sequence>
<dbReference type="Pfam" id="PF13359">
    <property type="entry name" value="DDE_Tnp_4"/>
    <property type="match status" value="1"/>
</dbReference>
<evidence type="ECO:0000256" key="1">
    <source>
        <dbReference type="ARBA" id="ARBA00001968"/>
    </source>
</evidence>
<dbReference type="Gramene" id="XM_028385453.1">
    <property type="protein sequence ID" value="XP_028241254.1"/>
    <property type="gene ID" value="LOC114419704"/>
</dbReference>
<dbReference type="EMBL" id="QZWG01000007">
    <property type="protein sequence ID" value="RZC03990.1"/>
    <property type="molecule type" value="Genomic_DNA"/>
</dbReference>
<feature type="signal peptide" evidence="9">
    <location>
        <begin position="1"/>
        <end position="27"/>
    </location>
</feature>
<dbReference type="InterPro" id="IPR027806">
    <property type="entry name" value="HARBI1_dom"/>
</dbReference>
<evidence type="ECO:0000313" key="15">
    <source>
        <dbReference type="EMBL" id="RZC03991.1"/>
    </source>
</evidence>
<dbReference type="GO" id="GO:0016787">
    <property type="term" value="F:hydrolase activity"/>
    <property type="evidence" value="ECO:0007669"/>
    <property type="project" value="UniProtKB-KW"/>
</dbReference>
<keyword evidence="16" id="KW-1185">Reference proteome</keyword>
<dbReference type="InterPro" id="IPR045249">
    <property type="entry name" value="HARBI1-like"/>
</dbReference>
<evidence type="ECO:0000313" key="14">
    <source>
        <dbReference type="EMBL" id="RZC03990.1"/>
    </source>
</evidence>